<feature type="transmembrane region" description="Helical" evidence="5">
    <location>
        <begin position="79"/>
        <end position="97"/>
    </location>
</feature>
<comment type="subcellular location">
    <subcellularLocation>
        <location evidence="1">Membrane</location>
        <topology evidence="1">Multi-pass membrane protein</topology>
    </subcellularLocation>
</comment>
<name>A0ABP6ZWR3_9ACTN</name>
<proteinExistence type="predicted"/>
<feature type="transmembrane region" description="Helical" evidence="5">
    <location>
        <begin position="103"/>
        <end position="121"/>
    </location>
</feature>
<evidence type="ECO:0000259" key="6">
    <source>
        <dbReference type="Pfam" id="PF13515"/>
    </source>
</evidence>
<evidence type="ECO:0000256" key="2">
    <source>
        <dbReference type="ARBA" id="ARBA00022692"/>
    </source>
</evidence>
<feature type="transmembrane region" description="Helical" evidence="5">
    <location>
        <begin position="54"/>
        <end position="72"/>
    </location>
</feature>
<evidence type="ECO:0000313" key="8">
    <source>
        <dbReference type="Proteomes" id="UP001501490"/>
    </source>
</evidence>
<feature type="domain" description="Integral membrane bound transporter" evidence="6">
    <location>
        <begin position="43"/>
        <end position="165"/>
    </location>
</feature>
<accession>A0ABP6ZWR3</accession>
<reference evidence="8" key="1">
    <citation type="journal article" date="2019" name="Int. J. Syst. Evol. Microbiol.">
        <title>The Global Catalogue of Microorganisms (GCM) 10K type strain sequencing project: providing services to taxonomists for standard genome sequencing and annotation.</title>
        <authorList>
            <consortium name="The Broad Institute Genomics Platform"/>
            <consortium name="The Broad Institute Genome Sequencing Center for Infectious Disease"/>
            <person name="Wu L."/>
            <person name="Ma J."/>
        </authorList>
    </citation>
    <scope>NUCLEOTIDE SEQUENCE [LARGE SCALE GENOMIC DNA]</scope>
    <source>
        <strain evidence="8">JCM 16929</strain>
    </source>
</reference>
<evidence type="ECO:0000256" key="5">
    <source>
        <dbReference type="SAM" id="Phobius"/>
    </source>
</evidence>
<dbReference type="Proteomes" id="UP001501490">
    <property type="component" value="Unassembled WGS sequence"/>
</dbReference>
<comment type="caution">
    <text evidence="7">The sequence shown here is derived from an EMBL/GenBank/DDBJ whole genome shotgun (WGS) entry which is preliminary data.</text>
</comment>
<gene>
    <name evidence="7" type="ORF">GCM10022236_23770</name>
</gene>
<protein>
    <submittedName>
        <fullName evidence="7">Aromatic acid exporter family protein</fullName>
    </submittedName>
</protein>
<dbReference type="InterPro" id="IPR049453">
    <property type="entry name" value="Memb_transporter_dom"/>
</dbReference>
<evidence type="ECO:0000256" key="3">
    <source>
        <dbReference type="ARBA" id="ARBA00022989"/>
    </source>
</evidence>
<keyword evidence="4 5" id="KW-0472">Membrane</keyword>
<feature type="transmembrane region" description="Helical" evidence="5">
    <location>
        <begin position="31"/>
        <end position="48"/>
    </location>
</feature>
<evidence type="ECO:0000256" key="4">
    <source>
        <dbReference type="ARBA" id="ARBA00023136"/>
    </source>
</evidence>
<feature type="transmembrane region" description="Helical" evidence="5">
    <location>
        <begin position="151"/>
        <end position="169"/>
    </location>
</feature>
<keyword evidence="2 5" id="KW-0812">Transmembrane</keyword>
<dbReference type="Pfam" id="PF13515">
    <property type="entry name" value="FUSC_2"/>
    <property type="match status" value="1"/>
</dbReference>
<organism evidence="7 8">
    <name type="scientific">Microlunatus ginsengisoli</name>
    <dbReference type="NCBI Taxonomy" id="363863"/>
    <lineage>
        <taxon>Bacteria</taxon>
        <taxon>Bacillati</taxon>
        <taxon>Actinomycetota</taxon>
        <taxon>Actinomycetes</taxon>
        <taxon>Propionibacteriales</taxon>
        <taxon>Propionibacteriaceae</taxon>
        <taxon>Microlunatus</taxon>
    </lineage>
</organism>
<evidence type="ECO:0000313" key="7">
    <source>
        <dbReference type="EMBL" id="GAA3620797.1"/>
    </source>
</evidence>
<dbReference type="EMBL" id="BAABAB010000016">
    <property type="protein sequence ID" value="GAA3620797.1"/>
    <property type="molecule type" value="Genomic_DNA"/>
</dbReference>
<keyword evidence="8" id="KW-1185">Reference proteome</keyword>
<evidence type="ECO:0000256" key="1">
    <source>
        <dbReference type="ARBA" id="ARBA00004141"/>
    </source>
</evidence>
<keyword evidence="3 5" id="KW-1133">Transmembrane helix</keyword>
<sequence>MTLRAYDVSERTAKAGRASLEERYERWRSRWFIIGQIAITAGIAWFIATQLLGHHLPFFAPVAAIVTLGVSFGQRFRRAVEVAIGVAVGVGIGDIFVTIFGSGVWQLVVAIALAMSIATLLGAGQLMIIQSGVQSAIIVALAPTADQAFDRWFDAIIGSGMALLMAMIAPSAPLRKPRLVAAEALTDMAVTLEEAARALRDGDQDAADAVLDHSRRGEEVLRRFSAAAAEGLAVVRQSPFHRRQLPSVMAYADLAGPLDHASRNLRVLARRCVVLTWRREPPPPRTYLDLMDELAQVIRFMATELGARRLPTKARDRLAAVGTASSHVELVDSISGVVILAQLRSMIADLLELTGMDYTEARELIPEMD</sequence>